<dbReference type="Proteomes" id="UP000077266">
    <property type="component" value="Unassembled WGS sequence"/>
</dbReference>
<dbReference type="AlphaFoldDB" id="A0A165IW25"/>
<feature type="region of interest" description="Disordered" evidence="1">
    <location>
        <begin position="254"/>
        <end position="287"/>
    </location>
</feature>
<keyword evidence="3" id="KW-1185">Reference proteome</keyword>
<evidence type="ECO:0000256" key="1">
    <source>
        <dbReference type="SAM" id="MobiDB-lite"/>
    </source>
</evidence>
<dbReference type="InParanoid" id="A0A165IW25"/>
<dbReference type="EMBL" id="KV425981">
    <property type="protein sequence ID" value="KZV93956.1"/>
    <property type="molecule type" value="Genomic_DNA"/>
</dbReference>
<feature type="region of interest" description="Disordered" evidence="1">
    <location>
        <begin position="443"/>
        <end position="470"/>
    </location>
</feature>
<reference evidence="2 3" key="1">
    <citation type="journal article" date="2016" name="Mol. Biol. Evol.">
        <title>Comparative Genomics of Early-Diverging Mushroom-Forming Fungi Provides Insights into the Origins of Lignocellulose Decay Capabilities.</title>
        <authorList>
            <person name="Nagy L.G."/>
            <person name="Riley R."/>
            <person name="Tritt A."/>
            <person name="Adam C."/>
            <person name="Daum C."/>
            <person name="Floudas D."/>
            <person name="Sun H."/>
            <person name="Yadav J.S."/>
            <person name="Pangilinan J."/>
            <person name="Larsson K.H."/>
            <person name="Matsuura K."/>
            <person name="Barry K."/>
            <person name="Labutti K."/>
            <person name="Kuo R."/>
            <person name="Ohm R.A."/>
            <person name="Bhattacharya S.S."/>
            <person name="Shirouzu T."/>
            <person name="Yoshinaga Y."/>
            <person name="Martin F.M."/>
            <person name="Grigoriev I.V."/>
            <person name="Hibbett D.S."/>
        </authorList>
    </citation>
    <scope>NUCLEOTIDE SEQUENCE [LARGE SCALE GENOMIC DNA]</scope>
    <source>
        <strain evidence="2 3">HHB12029</strain>
    </source>
</reference>
<feature type="compositionally biased region" description="Polar residues" evidence="1">
    <location>
        <begin position="447"/>
        <end position="460"/>
    </location>
</feature>
<feature type="region of interest" description="Disordered" evidence="1">
    <location>
        <begin position="615"/>
        <end position="655"/>
    </location>
</feature>
<feature type="region of interest" description="Disordered" evidence="1">
    <location>
        <begin position="1"/>
        <end position="30"/>
    </location>
</feature>
<gene>
    <name evidence="2" type="ORF">EXIGLDRAFT_31084</name>
</gene>
<organism evidence="2 3">
    <name type="scientific">Exidia glandulosa HHB12029</name>
    <dbReference type="NCBI Taxonomy" id="1314781"/>
    <lineage>
        <taxon>Eukaryota</taxon>
        <taxon>Fungi</taxon>
        <taxon>Dikarya</taxon>
        <taxon>Basidiomycota</taxon>
        <taxon>Agaricomycotina</taxon>
        <taxon>Agaricomycetes</taxon>
        <taxon>Auriculariales</taxon>
        <taxon>Exidiaceae</taxon>
        <taxon>Exidia</taxon>
    </lineage>
</organism>
<feature type="region of interest" description="Disordered" evidence="1">
    <location>
        <begin position="78"/>
        <end position="197"/>
    </location>
</feature>
<feature type="compositionally biased region" description="Low complexity" evidence="1">
    <location>
        <begin position="83"/>
        <end position="98"/>
    </location>
</feature>
<feature type="compositionally biased region" description="Basic and acidic residues" evidence="1">
    <location>
        <begin position="254"/>
        <end position="266"/>
    </location>
</feature>
<feature type="region of interest" description="Disordered" evidence="1">
    <location>
        <begin position="499"/>
        <end position="561"/>
    </location>
</feature>
<protein>
    <submittedName>
        <fullName evidence="2">Uncharacterized protein</fullName>
    </submittedName>
</protein>
<evidence type="ECO:0000313" key="2">
    <source>
        <dbReference type="EMBL" id="KZV93956.1"/>
    </source>
</evidence>
<sequence>MPTSLQVGATSPRVSIRSGSDVVSPSSPRVGTAGVHNTNIGTAPEANPPLIVVIHGMGAGNGSSHVVHIHLHPGSPNPLKDYTTLPSSPSVSVPTATSQLLSEDSAPASATVANESYASPSSFRQSSSVPVNSSPYSTAVACTTQSPTPSSPGLNGPASPPAAPAQMPSPPSHSPPRPAWRRVRTEPNFAPVMKPSGLRIVSQPTSHDLFGAEDEGWFPVTDPVALPAQANTGNNYHYDTSRAVEVPHAIDIHARPLPQRPDHDTTARPQSWYGAGGDSSADDGAGRYRPAWRSVRLSTAPEPLINVDTASHGAPTLTQDAMFPASPGPDRPSSSSTMPFMTGHAGLAQNQPGPVRHRDRRAHVEMYNAAEWSQANTVVPNSKFPAAFSQPSVSPREDEGFSEVSHSRLRAMLEHMLAEDQSRRVSAPEHVPVAVPDGEAIPRLRSGASTARRSRPSTWHSDAPSAVPSSNVHGTMVADFAARLGIPVAAPQHPAQTSVKHVRPGTGVQSNASGHPSYHPFVPEVPTYTYPSLPHNEPPQPATSIQTPRSPTRRAKVTSPRDAAVYRPPSVVVPPSPNMFISFDEPGVEPQTGPPAPGEWAWIDRQSAAAREMPHPWDRRIWRPSPEAQRHDNPMSPPHGFAFESGMAPAGQSRM</sequence>
<proteinExistence type="predicted"/>
<name>A0A165IW25_EXIGL</name>
<evidence type="ECO:0000313" key="3">
    <source>
        <dbReference type="Proteomes" id="UP000077266"/>
    </source>
</evidence>
<feature type="compositionally biased region" description="Low complexity" evidence="1">
    <location>
        <begin position="116"/>
        <end position="137"/>
    </location>
</feature>
<accession>A0A165IW25</accession>
<feature type="compositionally biased region" description="Pro residues" evidence="1">
    <location>
        <begin position="158"/>
        <end position="178"/>
    </location>
</feature>